<dbReference type="PANTHER" id="PTHR37482:SF1">
    <property type="entry name" value="OUTER MEMBRANE PROTEIN ASSEMBLY FACTOR BAME"/>
    <property type="match status" value="1"/>
</dbReference>
<evidence type="ECO:0000313" key="6">
    <source>
        <dbReference type="EMBL" id="EJF88849.1"/>
    </source>
</evidence>
<dbReference type="HOGENOM" id="CLU_104933_1_0_5"/>
<dbReference type="AlphaFoldDB" id="J0R019"/>
<feature type="domain" description="Outer membrane protein assembly factor BamE" evidence="5">
    <location>
        <begin position="42"/>
        <end position="115"/>
    </location>
</feature>
<keyword evidence="7" id="KW-1185">Reference proteome</keyword>
<dbReference type="GO" id="GO:1990063">
    <property type="term" value="C:Bam protein complex"/>
    <property type="evidence" value="ECO:0007669"/>
    <property type="project" value="TreeGrafter"/>
</dbReference>
<proteinExistence type="predicted"/>
<organism evidence="6 7">
    <name type="scientific">Bartonella tamiae Th239</name>
    <dbReference type="NCBI Taxonomy" id="1094558"/>
    <lineage>
        <taxon>Bacteria</taxon>
        <taxon>Pseudomonadati</taxon>
        <taxon>Pseudomonadota</taxon>
        <taxon>Alphaproteobacteria</taxon>
        <taxon>Hyphomicrobiales</taxon>
        <taxon>Bartonellaceae</taxon>
        <taxon>Bartonella</taxon>
    </lineage>
</organism>
<dbReference type="GO" id="GO:0043165">
    <property type="term" value="P:Gram-negative-bacterium-type cell outer membrane assembly"/>
    <property type="evidence" value="ECO:0007669"/>
    <property type="project" value="TreeGrafter"/>
</dbReference>
<evidence type="ECO:0000256" key="3">
    <source>
        <dbReference type="ARBA" id="ARBA00023237"/>
    </source>
</evidence>
<evidence type="ECO:0000256" key="2">
    <source>
        <dbReference type="ARBA" id="ARBA00023136"/>
    </source>
</evidence>
<dbReference type="OrthoDB" id="9808313at2"/>
<dbReference type="Proteomes" id="UP000008952">
    <property type="component" value="Unassembled WGS sequence"/>
</dbReference>
<keyword evidence="2" id="KW-0472">Membrane</keyword>
<name>J0R019_9HYPH</name>
<dbReference type="GO" id="GO:0030674">
    <property type="term" value="F:protein-macromolecule adaptor activity"/>
    <property type="evidence" value="ECO:0007669"/>
    <property type="project" value="TreeGrafter"/>
</dbReference>
<keyword evidence="3" id="KW-0998">Cell outer membrane</keyword>
<dbReference type="PROSITE" id="PS51257">
    <property type="entry name" value="PROKAR_LIPOPROTEIN"/>
    <property type="match status" value="1"/>
</dbReference>
<dbReference type="InterPro" id="IPR007450">
    <property type="entry name" value="BamE_dom"/>
</dbReference>
<dbReference type="PATRIC" id="fig|1094558.3.peg.1503"/>
<dbReference type="InterPro" id="IPR037873">
    <property type="entry name" value="BamE-like"/>
</dbReference>
<reference evidence="6 7" key="1">
    <citation type="submission" date="2012-03" db="EMBL/GenBank/DDBJ databases">
        <title>The Genome Sequence of Bartonella tamiae Th239.</title>
        <authorList>
            <consortium name="The Broad Institute Genome Sequencing Platform"/>
            <consortium name="The Broad Institute Genome Sequencing Center for Infectious Disease"/>
            <person name="Feldgarden M."/>
            <person name="Kirby J."/>
            <person name="Kosoy M."/>
            <person name="Birtles R."/>
            <person name="Probert W.S."/>
            <person name="Chiaraviglio L."/>
            <person name="Young S.K."/>
            <person name="Zeng Q."/>
            <person name="Gargeya S."/>
            <person name="Fitzgerald M."/>
            <person name="Haas B."/>
            <person name="Abouelleil A."/>
            <person name="Alvarado L."/>
            <person name="Arachchi H.M."/>
            <person name="Berlin A."/>
            <person name="Chapman S.B."/>
            <person name="Gearin G."/>
            <person name="Goldberg J."/>
            <person name="Griggs A."/>
            <person name="Gujja S."/>
            <person name="Hansen M."/>
            <person name="Heiman D."/>
            <person name="Howarth C."/>
            <person name="Larimer J."/>
            <person name="Lui A."/>
            <person name="MacDonald P.J.P."/>
            <person name="McCowen C."/>
            <person name="Montmayeur A."/>
            <person name="Murphy C."/>
            <person name="Neiman D."/>
            <person name="Pearson M."/>
            <person name="Priest M."/>
            <person name="Roberts A."/>
            <person name="Saif S."/>
            <person name="Shea T."/>
            <person name="Sisk P."/>
            <person name="Stolte C."/>
            <person name="Sykes S."/>
            <person name="Wortman J."/>
            <person name="Nusbaum C."/>
            <person name="Birren B."/>
        </authorList>
    </citation>
    <scope>NUCLEOTIDE SEQUENCE [LARGE SCALE GENOMIC DNA]</scope>
    <source>
        <strain evidence="6 7">Th239</strain>
    </source>
</reference>
<feature type="chain" id="PRO_5003738716" description="Outer membrane protein assembly factor BamE domain-containing protein" evidence="4">
    <location>
        <begin position="24"/>
        <end position="163"/>
    </location>
</feature>
<dbReference type="EMBL" id="AIMB01000008">
    <property type="protein sequence ID" value="EJF88849.1"/>
    <property type="molecule type" value="Genomic_DNA"/>
</dbReference>
<protein>
    <recommendedName>
        <fullName evidence="5">Outer membrane protein assembly factor BamE domain-containing protein</fullName>
    </recommendedName>
</protein>
<gene>
    <name evidence="6" type="ORF">ME5_01400</name>
</gene>
<evidence type="ECO:0000256" key="4">
    <source>
        <dbReference type="SAM" id="SignalP"/>
    </source>
</evidence>
<dbReference type="STRING" id="1094558.ME5_01400"/>
<dbReference type="Pfam" id="PF04355">
    <property type="entry name" value="BamE"/>
    <property type="match status" value="1"/>
</dbReference>
<comment type="caution">
    <text evidence="6">The sequence shown here is derived from an EMBL/GenBank/DDBJ whole genome shotgun (WGS) entry which is preliminary data.</text>
</comment>
<feature type="signal peptide" evidence="4">
    <location>
        <begin position="1"/>
        <end position="23"/>
    </location>
</feature>
<evidence type="ECO:0000259" key="5">
    <source>
        <dbReference type="Pfam" id="PF04355"/>
    </source>
</evidence>
<dbReference type="GO" id="GO:0051205">
    <property type="term" value="P:protein insertion into membrane"/>
    <property type="evidence" value="ECO:0007669"/>
    <property type="project" value="TreeGrafter"/>
</dbReference>
<sequence length="163" mass="17784">MFRVNNQAKCALLISLMTATAMAITACSSTDILNTSSTYTEGYVLDQAALDSVPVGSSRDQVLLALGSPSLTAIYDNEVFYYMSQTRYRGAQFMKPKIIDRKILAIYFNKDGQIEKISNYGLQDGKLFDTISQTTPTGGRDQSFLSQLIEGSAGTPNLPTIGR</sequence>
<accession>J0R019</accession>
<keyword evidence="1 4" id="KW-0732">Signal</keyword>
<dbReference type="InterPro" id="IPR026592">
    <property type="entry name" value="BamE"/>
</dbReference>
<evidence type="ECO:0000256" key="1">
    <source>
        <dbReference type="ARBA" id="ARBA00022729"/>
    </source>
</evidence>
<dbReference type="Gene3D" id="3.30.1450.10">
    <property type="match status" value="1"/>
</dbReference>
<dbReference type="eggNOG" id="COG2913">
    <property type="taxonomic scope" value="Bacteria"/>
</dbReference>
<evidence type="ECO:0000313" key="7">
    <source>
        <dbReference type="Proteomes" id="UP000008952"/>
    </source>
</evidence>
<dbReference type="PANTHER" id="PTHR37482">
    <property type="entry name" value="OUTER MEMBRANE PROTEIN ASSEMBLY FACTOR BAME"/>
    <property type="match status" value="1"/>
</dbReference>